<keyword evidence="4 14" id="KW-1003">Cell membrane</keyword>
<accession>A0A3Q2GFF7</accession>
<evidence type="ECO:0000256" key="7">
    <source>
        <dbReference type="ARBA" id="ARBA00022685"/>
    </source>
</evidence>
<protein>
    <recommendedName>
        <fullName evidence="3 14">Zona pellucida sperm-binding protein 3</fullName>
    </recommendedName>
</protein>
<dbReference type="GO" id="GO:0007339">
    <property type="term" value="P:binding of sperm to zona pellucida"/>
    <property type="evidence" value="ECO:0007669"/>
    <property type="project" value="UniProtKB-UniRule"/>
</dbReference>
<dbReference type="Ensembl" id="ENSCVAT00000003662.1">
    <property type="protein sequence ID" value="ENSCVAP00000024640.1"/>
    <property type="gene ID" value="ENSCVAG00000008982.1"/>
</dbReference>
<dbReference type="GO" id="GO:0035805">
    <property type="term" value="C:egg coat"/>
    <property type="evidence" value="ECO:0007669"/>
    <property type="project" value="UniProtKB-SubCell"/>
</dbReference>
<dbReference type="GO" id="GO:0005886">
    <property type="term" value="C:plasma membrane"/>
    <property type="evidence" value="ECO:0007669"/>
    <property type="project" value="UniProtKB-SubCell"/>
</dbReference>
<evidence type="ECO:0000256" key="12">
    <source>
        <dbReference type="ARBA" id="ARBA00023157"/>
    </source>
</evidence>
<sequence length="428" mass="48520">MDRRPLQIVSWWLVFFYSLSTITEGRLGKSRGSGASHPRALLGAYGGFQPQLSAMKQQQQSEELSVQPPSVVVKCHPDFMEVVVQSDMFDKGIKVDGAHLKLGLNSPSDATECVAVQSGEEEFSLLTRFTDCGTKLSSTEEKIIYSNVLTYSPRPSPDGLLRLDDAAVPVECHFDRRYSVDGISLYPIWVPFVSIDSADDQIYFNMQIMNDDWMSERGSYVFFVGDPIYFEASIVMGHHMPLRVYVDHCVATATPDTEASPRYDFIEHNGCLVDAYLTNSKSHFLPRIEEHKLRFQLDAFRFYQEPSNQIYITCSLKAVPVTLPVNSQNRACSLVGNRWKSVDGTDQACRSCDVSQRFEEPQTTKPPKTATSTKARPIIPSTQDLFRSKAEHYTANYLNFQPGTYKRQQRNSDHKDCWEYQTGEWNCG</sequence>
<reference evidence="16" key="1">
    <citation type="submission" date="2025-08" db="UniProtKB">
        <authorList>
            <consortium name="Ensembl"/>
        </authorList>
    </citation>
    <scope>IDENTIFICATION</scope>
</reference>
<dbReference type="Pfam" id="PF00100">
    <property type="entry name" value="Zona_pellucida"/>
    <property type="match status" value="1"/>
</dbReference>
<keyword evidence="10" id="KW-1133">Transmembrane helix</keyword>
<feature type="signal peptide" evidence="14">
    <location>
        <begin position="1"/>
        <end position="25"/>
    </location>
</feature>
<name>A0A3Q2GFF7_CYPVA</name>
<evidence type="ECO:0000256" key="14">
    <source>
        <dbReference type="RuleBase" id="RU367066"/>
    </source>
</evidence>
<dbReference type="Gene3D" id="2.60.40.3210">
    <property type="entry name" value="Zona pellucida, ZP-N domain"/>
    <property type="match status" value="1"/>
</dbReference>
<evidence type="ECO:0000256" key="13">
    <source>
        <dbReference type="ARBA" id="ARBA00023180"/>
    </source>
</evidence>
<dbReference type="PANTHER" id="PTHR11576:SF2">
    <property type="entry name" value="ZONA PELLUCIDA SPERM-BINDING PROTEIN 3"/>
    <property type="match status" value="1"/>
</dbReference>
<comment type="PTM">
    <text evidence="14">Proteolytically cleaved before the transmembrane segment to yield the secreted ectodomain incorporated in the zona pellucida.</text>
</comment>
<dbReference type="Pfam" id="PF23344">
    <property type="entry name" value="ZP-N"/>
    <property type="match status" value="1"/>
</dbReference>
<dbReference type="InterPro" id="IPR001507">
    <property type="entry name" value="ZP_dom"/>
</dbReference>
<feature type="domain" description="ZP" evidence="15">
    <location>
        <begin position="74"/>
        <end position="339"/>
    </location>
</feature>
<dbReference type="AlphaFoldDB" id="A0A3Q2GFF7"/>
<evidence type="ECO:0000256" key="3">
    <source>
        <dbReference type="ARBA" id="ARBA00017980"/>
    </source>
</evidence>
<evidence type="ECO:0000256" key="6">
    <source>
        <dbReference type="ARBA" id="ARBA00022530"/>
    </source>
</evidence>
<dbReference type="GO" id="GO:0035804">
    <property type="term" value="F:structural constituent of egg coat"/>
    <property type="evidence" value="ECO:0007669"/>
    <property type="project" value="UniProtKB-UniRule"/>
</dbReference>
<dbReference type="InterPro" id="IPR048290">
    <property type="entry name" value="ZP_chr"/>
</dbReference>
<keyword evidence="6 14" id="KW-0272">Extracellular matrix</keyword>
<keyword evidence="5 14" id="KW-0964">Secreted</keyword>
<feature type="chain" id="PRO_5041485825" description="Zona pellucida sperm-binding protein 3" evidence="14">
    <location>
        <begin position="26"/>
        <end position="428"/>
    </location>
</feature>
<evidence type="ECO:0000256" key="5">
    <source>
        <dbReference type="ARBA" id="ARBA00022525"/>
    </source>
</evidence>
<keyword evidence="12 14" id="KW-1015">Disulfide bond</keyword>
<evidence type="ECO:0000256" key="11">
    <source>
        <dbReference type="ARBA" id="ARBA00023136"/>
    </source>
</evidence>
<dbReference type="InterPro" id="IPR042235">
    <property type="entry name" value="ZP-C_dom"/>
</dbReference>
<dbReference type="SMART" id="SM00241">
    <property type="entry name" value="ZP"/>
    <property type="match status" value="1"/>
</dbReference>
<keyword evidence="11" id="KW-0472">Membrane</keyword>
<comment type="function">
    <text evidence="14">Component of the zona pellucida, an extracellular matrix surrounding oocytes which mediates sperm binding, induction of the acrosome reaction and prevents post-fertilization polyspermy. The zona pellucida is composed of 3 to 4 glycoproteins, ZP1, ZP2, ZP3, and ZP4. ZP3 is essential for sperm binding and zona matrix formation.</text>
</comment>
<evidence type="ECO:0000256" key="4">
    <source>
        <dbReference type="ARBA" id="ARBA00022475"/>
    </source>
</evidence>
<dbReference type="GO" id="GO:0032190">
    <property type="term" value="F:acrosin binding"/>
    <property type="evidence" value="ECO:0007669"/>
    <property type="project" value="TreeGrafter"/>
</dbReference>
<keyword evidence="17" id="KW-1185">Reference proteome</keyword>
<dbReference type="InterPro" id="IPR055356">
    <property type="entry name" value="ZP-N"/>
</dbReference>
<evidence type="ECO:0000313" key="17">
    <source>
        <dbReference type="Proteomes" id="UP000265020"/>
    </source>
</evidence>
<dbReference type="Proteomes" id="UP000265020">
    <property type="component" value="Unassembled WGS sequence"/>
</dbReference>
<dbReference type="GO" id="GO:2000344">
    <property type="term" value="P:positive regulation of acrosome reaction"/>
    <property type="evidence" value="ECO:0007669"/>
    <property type="project" value="UniProtKB-UniRule"/>
</dbReference>
<keyword evidence="8" id="KW-0812">Transmembrane</keyword>
<dbReference type="GeneTree" id="ENSGT01030000234567"/>
<evidence type="ECO:0000256" key="9">
    <source>
        <dbReference type="ARBA" id="ARBA00022729"/>
    </source>
</evidence>
<dbReference type="PRINTS" id="PR00023">
    <property type="entry name" value="ZPELLUCIDA"/>
</dbReference>
<proteinExistence type="inferred from homology"/>
<dbReference type="OMA" id="SLHPTWV"/>
<comment type="domain">
    <text evidence="14">The ZP domain is involved in the polymerization of the ZP proteins to form the zona pellucida.</text>
</comment>
<organism evidence="16 17">
    <name type="scientific">Cyprinodon variegatus</name>
    <name type="common">Sheepshead minnow</name>
    <dbReference type="NCBI Taxonomy" id="28743"/>
    <lineage>
        <taxon>Eukaryota</taxon>
        <taxon>Metazoa</taxon>
        <taxon>Chordata</taxon>
        <taxon>Craniata</taxon>
        <taxon>Vertebrata</taxon>
        <taxon>Euteleostomi</taxon>
        <taxon>Actinopterygii</taxon>
        <taxon>Neopterygii</taxon>
        <taxon>Teleostei</taxon>
        <taxon>Neoteleostei</taxon>
        <taxon>Acanthomorphata</taxon>
        <taxon>Ovalentaria</taxon>
        <taxon>Atherinomorphae</taxon>
        <taxon>Cyprinodontiformes</taxon>
        <taxon>Cyprinodontidae</taxon>
        <taxon>Cyprinodon</taxon>
    </lineage>
</organism>
<evidence type="ECO:0000256" key="8">
    <source>
        <dbReference type="ARBA" id="ARBA00022692"/>
    </source>
</evidence>
<keyword evidence="9 14" id="KW-0732">Signal</keyword>
<evidence type="ECO:0000256" key="10">
    <source>
        <dbReference type="ARBA" id="ARBA00022989"/>
    </source>
</evidence>
<dbReference type="GO" id="GO:0035803">
    <property type="term" value="P:egg coat formation"/>
    <property type="evidence" value="ECO:0007669"/>
    <property type="project" value="UniProtKB-UniRule"/>
</dbReference>
<evidence type="ECO:0000313" key="16">
    <source>
        <dbReference type="Ensembl" id="ENSCVAP00000024640.1"/>
    </source>
</evidence>
<evidence type="ECO:0000259" key="15">
    <source>
        <dbReference type="PROSITE" id="PS51034"/>
    </source>
</evidence>
<keyword evidence="13" id="KW-0325">Glycoprotein</keyword>
<dbReference type="InterPro" id="IPR055355">
    <property type="entry name" value="ZP-C"/>
</dbReference>
<dbReference type="FunFam" id="2.60.40.4100:FF:000002">
    <property type="entry name" value="Zona pellucida sperm-binding protein 3"/>
    <property type="match status" value="1"/>
</dbReference>
<evidence type="ECO:0000256" key="1">
    <source>
        <dbReference type="ARBA" id="ARBA00004498"/>
    </source>
</evidence>
<evidence type="ECO:0000256" key="2">
    <source>
        <dbReference type="ARBA" id="ARBA00006735"/>
    </source>
</evidence>
<comment type="subcellular location">
    <subcellularLocation>
        <location evidence="1">Secreted</location>
        <location evidence="1">Extracellular space</location>
        <location evidence="1">Extracellular matrix</location>
    </subcellularLocation>
    <subcellularLocation>
        <location evidence="14">Zona pellucida</location>
    </subcellularLocation>
    <subcellularLocation>
        <location evidence="14">Cell membrane</location>
        <topology evidence="14">Single-pass type I membrane protein</topology>
    </subcellularLocation>
</comment>
<dbReference type="FunFam" id="2.60.40.3210:FF:000001">
    <property type="entry name" value="Zona pellucida sperm-binding protein 3"/>
    <property type="match status" value="1"/>
</dbReference>
<reference evidence="16" key="2">
    <citation type="submission" date="2025-09" db="UniProtKB">
        <authorList>
            <consortium name="Ensembl"/>
        </authorList>
    </citation>
    <scope>IDENTIFICATION</scope>
</reference>
<keyword evidence="7 14" id="KW-0165">Cleavage on pair of basic residues</keyword>
<dbReference type="PANTHER" id="PTHR11576">
    <property type="entry name" value="ZONA PELLUCIDA SPERM-BINDING PROTEIN 3"/>
    <property type="match status" value="1"/>
</dbReference>
<comment type="similarity">
    <text evidence="2 14">Belongs to the ZP domain family. ZPC subfamily.</text>
</comment>
<dbReference type="Gene3D" id="2.60.40.4100">
    <property type="entry name" value="Zona pellucida, ZP-C domain"/>
    <property type="match status" value="1"/>
</dbReference>
<dbReference type="PROSITE" id="PS51034">
    <property type="entry name" value="ZP_2"/>
    <property type="match status" value="1"/>
</dbReference>